<organism evidence="6 7">
    <name type="scientific">Aeriscardovia aeriphila</name>
    <dbReference type="NCBI Taxonomy" id="218139"/>
    <lineage>
        <taxon>Bacteria</taxon>
        <taxon>Bacillati</taxon>
        <taxon>Actinomycetota</taxon>
        <taxon>Actinomycetes</taxon>
        <taxon>Bifidobacteriales</taxon>
        <taxon>Bifidobacteriaceae</taxon>
        <taxon>Aeriscardovia</taxon>
    </lineage>
</organism>
<dbReference type="GO" id="GO:0006302">
    <property type="term" value="P:double-strand break repair"/>
    <property type="evidence" value="ECO:0007669"/>
    <property type="project" value="TreeGrafter"/>
</dbReference>
<feature type="domain" description="Primosomal protein N' 3' DNA-binding" evidence="5">
    <location>
        <begin position="46"/>
        <end position="137"/>
    </location>
</feature>
<feature type="compositionally biased region" description="Basic and acidic residues" evidence="4">
    <location>
        <begin position="204"/>
        <end position="229"/>
    </location>
</feature>
<dbReference type="AlphaFoldDB" id="A0A921KAQ4"/>
<dbReference type="InterPro" id="IPR042115">
    <property type="entry name" value="PriA_3primeBD_sf"/>
</dbReference>
<dbReference type="InterPro" id="IPR041222">
    <property type="entry name" value="PriA_3primeBD"/>
</dbReference>
<evidence type="ECO:0000259" key="5">
    <source>
        <dbReference type="Pfam" id="PF17764"/>
    </source>
</evidence>
<dbReference type="GO" id="GO:0043138">
    <property type="term" value="F:3'-5' DNA helicase activity"/>
    <property type="evidence" value="ECO:0007669"/>
    <property type="project" value="TreeGrafter"/>
</dbReference>
<evidence type="ECO:0000256" key="1">
    <source>
        <dbReference type="ARBA" id="ARBA00022741"/>
    </source>
</evidence>
<dbReference type="Gene3D" id="3.40.50.300">
    <property type="entry name" value="P-loop containing nucleotide triphosphate hydrolases"/>
    <property type="match status" value="1"/>
</dbReference>
<accession>A0A921KAQ4</accession>
<evidence type="ECO:0000256" key="2">
    <source>
        <dbReference type="ARBA" id="ARBA00022840"/>
    </source>
</evidence>
<feature type="compositionally biased region" description="Low complexity" evidence="4">
    <location>
        <begin position="230"/>
        <end position="250"/>
    </location>
</feature>
<evidence type="ECO:0000313" key="7">
    <source>
        <dbReference type="Proteomes" id="UP000715651"/>
    </source>
</evidence>
<dbReference type="PANTHER" id="PTHR30580:SF0">
    <property type="entry name" value="PRIMOSOMAL PROTEIN N"/>
    <property type="match status" value="1"/>
</dbReference>
<dbReference type="GO" id="GO:0005524">
    <property type="term" value="F:ATP binding"/>
    <property type="evidence" value="ECO:0007669"/>
    <property type="project" value="UniProtKB-KW"/>
</dbReference>
<protein>
    <recommendedName>
        <fullName evidence="5">Primosomal protein N' 3' DNA-binding domain-containing protein</fullName>
    </recommendedName>
</protein>
<reference evidence="6" key="1">
    <citation type="journal article" date="2021" name="PeerJ">
        <title>Extensive microbial diversity within the chicken gut microbiome revealed by metagenomics and culture.</title>
        <authorList>
            <person name="Gilroy R."/>
            <person name="Ravi A."/>
            <person name="Getino M."/>
            <person name="Pursley I."/>
            <person name="Horton D.L."/>
            <person name="Alikhan N.F."/>
            <person name="Baker D."/>
            <person name="Gharbi K."/>
            <person name="Hall N."/>
            <person name="Watson M."/>
            <person name="Adriaenssens E.M."/>
            <person name="Foster-Nyarko E."/>
            <person name="Jarju S."/>
            <person name="Secka A."/>
            <person name="Antonio M."/>
            <person name="Oren A."/>
            <person name="Chaudhuri R.R."/>
            <person name="La Ragione R."/>
            <person name="Hildebrand F."/>
            <person name="Pallen M.J."/>
        </authorList>
    </citation>
    <scope>NUCLEOTIDE SEQUENCE</scope>
    <source>
        <strain evidence="6">578</strain>
    </source>
</reference>
<proteinExistence type="predicted"/>
<evidence type="ECO:0000256" key="3">
    <source>
        <dbReference type="ARBA" id="ARBA00023125"/>
    </source>
</evidence>
<dbReference type="GO" id="GO:0006270">
    <property type="term" value="P:DNA replication initiation"/>
    <property type="evidence" value="ECO:0007669"/>
    <property type="project" value="TreeGrafter"/>
</dbReference>
<name>A0A921KAQ4_9BIFI</name>
<dbReference type="GO" id="GO:0003677">
    <property type="term" value="F:DNA binding"/>
    <property type="evidence" value="ECO:0007669"/>
    <property type="project" value="UniProtKB-KW"/>
</dbReference>
<dbReference type="Gene3D" id="3.40.1440.60">
    <property type="entry name" value="PriA, 3(prime) DNA-binding domain"/>
    <property type="match status" value="1"/>
</dbReference>
<reference evidence="6" key="2">
    <citation type="submission" date="2021-09" db="EMBL/GenBank/DDBJ databases">
        <authorList>
            <person name="Gilroy R."/>
        </authorList>
    </citation>
    <scope>NUCLEOTIDE SEQUENCE</scope>
    <source>
        <strain evidence="6">578</strain>
    </source>
</reference>
<keyword evidence="3" id="KW-0238">DNA-binding</keyword>
<sequence length="889" mass="96166">MADQPVQLALDIPGVEVKHQARTDNLQKVGVSHRELVAHVVILVTAIHMAQTFTYSIPPALADTLEPGMAVSVPFGRRVVTGFVWSRGVETVSVSLKPIRAQLSTRVLINGQMRRDVEEIARLYGGTRAEILSLAFPTHNARVEQERDWDFFAAKARGEQRFTRTVDEDLLEEMTTRELSDYRGSLAVHTLIGAGEDDEVGAGAEREASAAEGRVAEERTVSAAEEGRTEASAGEASAGEASAAEGPAAERNTGEKNAAGEGAELASQRLVIWDVVPGFSRWVSDIAWMIVQAKQAGRPVVCVLPSSSHIARLSAALYRYGLVSLESIAAREDALKREISHTKKQAHAQGVLSRRLARTIKKLTKERQTSDELHDMAQQAQAASEAYERLSGHVHNLEDAQASLERELTDGAGPLADYCTLDSSTSPLTRSRSLTALSSGAVTCVLGTRASMYAPVGKNALFICMSENAYVYSDGEQPYASVSGVLRLRARLHDGLYVAVSLSRSAQAQFDVETGEALSVQGTQEARHAIHVSWLNREFLQSHDEPRLSARIPRYAVGVMTQALNEGPVLVLADHAGFALVLTCDSCHHAARCSRCTGPLHEIDSAGHIQCAWCGASATQWVCPNCGNTSLRKLKVGAQGTAREVSMLMKSQQVIVSQPASPQFPRGPIAQIDASPRVVVATANAIPKVNGGGYSAVIILDAWASQYDQRLDARTDTLNLWMAEASQVKLGGQVLLIGECDPFIADALCNWDAQSLARAELEERRQTGLPPIVAAASVWGDYPAVMQAVESVDVDSFPPLVASLYGKDGKLHEVEVPRVMGPVSVQLRETERKAPPLAGASERVKVIVRVPLSSRQELATRLHQAASLVSIQRQGELRFWMDPKNLAIR</sequence>
<dbReference type="Proteomes" id="UP000715651">
    <property type="component" value="Unassembled WGS sequence"/>
</dbReference>
<dbReference type="PANTHER" id="PTHR30580">
    <property type="entry name" value="PRIMOSOMAL PROTEIN N"/>
    <property type="match status" value="1"/>
</dbReference>
<dbReference type="GO" id="GO:0006310">
    <property type="term" value="P:DNA recombination"/>
    <property type="evidence" value="ECO:0007669"/>
    <property type="project" value="TreeGrafter"/>
</dbReference>
<evidence type="ECO:0000313" key="6">
    <source>
        <dbReference type="EMBL" id="HJF17616.1"/>
    </source>
</evidence>
<evidence type="ECO:0000256" key="4">
    <source>
        <dbReference type="SAM" id="MobiDB-lite"/>
    </source>
</evidence>
<feature type="region of interest" description="Disordered" evidence="4">
    <location>
        <begin position="198"/>
        <end position="257"/>
    </location>
</feature>
<dbReference type="EMBL" id="DYWK01000002">
    <property type="protein sequence ID" value="HJF17616.1"/>
    <property type="molecule type" value="Genomic_DNA"/>
</dbReference>
<dbReference type="Pfam" id="PF17764">
    <property type="entry name" value="PriA_3primeBD"/>
    <property type="match status" value="1"/>
</dbReference>
<gene>
    <name evidence="6" type="ORF">K8U78_00310</name>
</gene>
<comment type="caution">
    <text evidence="6">The sequence shown here is derived from an EMBL/GenBank/DDBJ whole genome shotgun (WGS) entry which is preliminary data.</text>
</comment>
<dbReference type="InterPro" id="IPR027417">
    <property type="entry name" value="P-loop_NTPase"/>
</dbReference>
<keyword evidence="1" id="KW-0547">Nucleotide-binding</keyword>
<keyword evidence="2" id="KW-0067">ATP-binding</keyword>